<proteinExistence type="inferred from homology"/>
<feature type="region of interest" description="Disordered" evidence="21">
    <location>
        <begin position="490"/>
        <end position="514"/>
    </location>
</feature>
<evidence type="ECO:0000256" key="19">
    <source>
        <dbReference type="ARBA" id="ARBA00041500"/>
    </source>
</evidence>
<dbReference type="FunFam" id="3.30.200.20:FF:000193">
    <property type="entry name" value="Eukaryotic translation initiation factor 2-alpha kinase 3"/>
    <property type="match status" value="1"/>
</dbReference>
<comment type="subcellular location">
    <subcellularLocation>
        <location evidence="1">Endoplasmic reticulum membrane</location>
        <topology evidence="1">Single-pass type I membrane protein</topology>
    </subcellularLocation>
</comment>
<accession>F6PHN1</accession>
<dbReference type="PANTHER" id="PTHR11042:SF91">
    <property type="entry name" value="EUKARYOTIC TRANSLATION INITIATION FACTOR 2-ALPHA KINASE"/>
    <property type="match status" value="1"/>
</dbReference>
<dbReference type="SUPFAM" id="SSF50998">
    <property type="entry name" value="Quinoprotein alcohol dehydrogenase-like"/>
    <property type="match status" value="1"/>
</dbReference>
<dbReference type="GeneTree" id="ENSGT00940000163863"/>
<dbReference type="InterPro" id="IPR011047">
    <property type="entry name" value="Quinoprotein_ADH-like_sf"/>
</dbReference>
<dbReference type="SUPFAM" id="SSF56112">
    <property type="entry name" value="Protein kinase-like (PK-like)"/>
    <property type="match status" value="1"/>
</dbReference>
<keyword evidence="3" id="KW-0723">Serine/threonine-protein kinase</keyword>
<dbReference type="GO" id="GO:0005634">
    <property type="term" value="C:nucleus"/>
    <property type="evidence" value="ECO:0000318"/>
    <property type="project" value="GO_Central"/>
</dbReference>
<evidence type="ECO:0000256" key="3">
    <source>
        <dbReference type="ARBA" id="ARBA00022527"/>
    </source>
</evidence>
<dbReference type="Proteomes" id="UP000008144">
    <property type="component" value="Chromosome 2"/>
</dbReference>
<dbReference type="PROSITE" id="PS00108">
    <property type="entry name" value="PROTEIN_KINASE_ST"/>
    <property type="match status" value="1"/>
</dbReference>
<evidence type="ECO:0000313" key="25">
    <source>
        <dbReference type="Proteomes" id="UP000008144"/>
    </source>
</evidence>
<dbReference type="PROSITE" id="PS00107">
    <property type="entry name" value="PROTEIN_KINASE_ATP"/>
    <property type="match status" value="1"/>
</dbReference>
<dbReference type="STRING" id="7719.ENSCINP00000006293"/>
<evidence type="ECO:0000256" key="17">
    <source>
        <dbReference type="ARBA" id="ARBA00023230"/>
    </source>
</evidence>
<dbReference type="PANTHER" id="PTHR11042">
    <property type="entry name" value="EUKARYOTIC TRANSLATION INITIATION FACTOR 2-ALPHA KINASE EIF2-ALPHA KINASE -RELATED"/>
    <property type="match status" value="1"/>
</dbReference>
<dbReference type="GO" id="GO:0004694">
    <property type="term" value="F:eukaryotic translation initiation factor 2alpha kinase activity"/>
    <property type="evidence" value="ECO:0000318"/>
    <property type="project" value="GO_Central"/>
</dbReference>
<dbReference type="Ensembl" id="ENSCINT00000006293.3">
    <property type="protein sequence ID" value="ENSCINP00000006293.3"/>
    <property type="gene ID" value="ENSCING00000003110.3"/>
</dbReference>
<feature type="compositionally biased region" description="Polar residues" evidence="21">
    <location>
        <begin position="619"/>
        <end position="628"/>
    </location>
</feature>
<evidence type="ECO:0000256" key="5">
    <source>
        <dbReference type="ARBA" id="ARBA00022679"/>
    </source>
</evidence>
<dbReference type="EMBL" id="EAAA01001543">
    <property type="status" value="NOT_ANNOTATED_CDS"/>
    <property type="molecule type" value="Genomic_DNA"/>
</dbReference>
<evidence type="ECO:0000256" key="2">
    <source>
        <dbReference type="ARBA" id="ARBA00012513"/>
    </source>
</evidence>
<keyword evidence="7 22" id="KW-0732">Signal</keyword>
<dbReference type="FunFam" id="1.10.510.10:FF:000251">
    <property type="entry name" value="eukaryotic translation initiation factor 2-alpha kinase 3"/>
    <property type="match status" value="1"/>
</dbReference>
<feature type="chain" id="PRO_5003344227" description="non-specific serine/threonine protein kinase" evidence="22">
    <location>
        <begin position="24"/>
        <end position="1026"/>
    </location>
</feature>
<protein>
    <recommendedName>
        <fullName evidence="2">non-specific serine/threonine protein kinase</fullName>
        <ecNumber evidence="2">2.7.11.1</ecNumber>
    </recommendedName>
    <alternativeName>
        <fullName evidence="19">PRKR-like endoplasmic reticulum kinase</fullName>
    </alternativeName>
</protein>
<feature type="compositionally biased region" description="Low complexity" evidence="21">
    <location>
        <begin position="637"/>
        <end position="651"/>
    </location>
</feature>
<keyword evidence="9" id="KW-0418">Kinase</keyword>
<evidence type="ECO:0000256" key="10">
    <source>
        <dbReference type="ARBA" id="ARBA00022824"/>
    </source>
</evidence>
<evidence type="ECO:0000256" key="12">
    <source>
        <dbReference type="ARBA" id="ARBA00022845"/>
    </source>
</evidence>
<reference evidence="24" key="3">
    <citation type="submission" date="2025-08" db="UniProtKB">
        <authorList>
            <consortium name="Ensembl"/>
        </authorList>
    </citation>
    <scope>IDENTIFICATION</scope>
</reference>
<evidence type="ECO:0000256" key="7">
    <source>
        <dbReference type="ARBA" id="ARBA00022729"/>
    </source>
</evidence>
<feature type="region of interest" description="Disordered" evidence="21">
    <location>
        <begin position="619"/>
        <end position="682"/>
    </location>
</feature>
<dbReference type="GO" id="GO:0017148">
    <property type="term" value="P:negative regulation of translation"/>
    <property type="evidence" value="ECO:0000318"/>
    <property type="project" value="GO_Central"/>
</dbReference>
<dbReference type="InterPro" id="IPR017441">
    <property type="entry name" value="Protein_kinase_ATP_BS"/>
</dbReference>
<keyword evidence="14" id="KW-0346">Stress response</keyword>
<keyword evidence="6" id="KW-0812">Transmembrane</keyword>
<evidence type="ECO:0000256" key="8">
    <source>
        <dbReference type="ARBA" id="ARBA00022741"/>
    </source>
</evidence>
<dbReference type="GO" id="GO:0005524">
    <property type="term" value="F:ATP binding"/>
    <property type="evidence" value="ECO:0007669"/>
    <property type="project" value="UniProtKB-UniRule"/>
</dbReference>
<keyword evidence="17" id="KW-0834">Unfolded protein response</keyword>
<evidence type="ECO:0000256" key="21">
    <source>
        <dbReference type="SAM" id="MobiDB-lite"/>
    </source>
</evidence>
<dbReference type="FunCoup" id="F6PHN1">
    <property type="interactions" value="52"/>
</dbReference>
<feature type="compositionally biased region" description="Polar residues" evidence="21">
    <location>
        <begin position="490"/>
        <end position="505"/>
    </location>
</feature>
<dbReference type="Pfam" id="PF00069">
    <property type="entry name" value="Pkinase"/>
    <property type="match status" value="2"/>
</dbReference>
<feature type="binding site" evidence="20">
    <location>
        <position position="559"/>
    </location>
    <ligand>
        <name>ATP</name>
        <dbReference type="ChEBI" id="CHEBI:30616"/>
    </ligand>
</feature>
<dbReference type="InterPro" id="IPR015943">
    <property type="entry name" value="WD40/YVTN_repeat-like_dom_sf"/>
</dbReference>
<dbReference type="GO" id="GO:0006446">
    <property type="term" value="P:regulation of translational initiation"/>
    <property type="evidence" value="ECO:0000318"/>
    <property type="project" value="GO_Central"/>
</dbReference>
<keyword evidence="10" id="KW-0256">Endoplasmic reticulum</keyword>
<feature type="region of interest" description="Disordered" evidence="21">
    <location>
        <begin position="701"/>
        <end position="723"/>
    </location>
</feature>
<feature type="compositionally biased region" description="Basic and acidic residues" evidence="21">
    <location>
        <begin position="234"/>
        <end position="243"/>
    </location>
</feature>
<dbReference type="Gene3D" id="1.10.510.10">
    <property type="entry name" value="Transferase(Phosphotransferase) domain 1"/>
    <property type="match status" value="1"/>
</dbReference>
<keyword evidence="16" id="KW-0325">Glycoprotein</keyword>
<evidence type="ECO:0000256" key="1">
    <source>
        <dbReference type="ARBA" id="ARBA00004115"/>
    </source>
</evidence>
<dbReference type="SMART" id="SM00220">
    <property type="entry name" value="S_TKc"/>
    <property type="match status" value="1"/>
</dbReference>
<evidence type="ECO:0000256" key="14">
    <source>
        <dbReference type="ARBA" id="ARBA00023016"/>
    </source>
</evidence>
<dbReference type="CDD" id="cd14048">
    <property type="entry name" value="STKc_EIF2AK3_PERK"/>
    <property type="match status" value="1"/>
</dbReference>
<evidence type="ECO:0000256" key="9">
    <source>
        <dbReference type="ARBA" id="ARBA00022777"/>
    </source>
</evidence>
<reference evidence="24" key="4">
    <citation type="submission" date="2025-09" db="UniProtKB">
        <authorList>
            <consortium name="Ensembl"/>
        </authorList>
    </citation>
    <scope>IDENTIFICATION</scope>
</reference>
<dbReference type="InterPro" id="IPR008271">
    <property type="entry name" value="Ser/Thr_kinase_AS"/>
</dbReference>
<keyword evidence="25" id="KW-1185">Reference proteome</keyword>
<dbReference type="HOGENOM" id="CLU_009091_0_0_1"/>
<dbReference type="GO" id="GO:0006986">
    <property type="term" value="P:response to unfolded protein"/>
    <property type="evidence" value="ECO:0007669"/>
    <property type="project" value="UniProtKB-KW"/>
</dbReference>
<evidence type="ECO:0000256" key="6">
    <source>
        <dbReference type="ARBA" id="ARBA00022692"/>
    </source>
</evidence>
<reference evidence="25" key="1">
    <citation type="journal article" date="2002" name="Science">
        <title>The draft genome of Ciona intestinalis: insights into chordate and vertebrate origins.</title>
        <authorList>
            <person name="Dehal P."/>
            <person name="Satou Y."/>
            <person name="Campbell R.K."/>
            <person name="Chapman J."/>
            <person name="Degnan B."/>
            <person name="De Tomaso A."/>
            <person name="Davidson B."/>
            <person name="Di Gregorio A."/>
            <person name="Gelpke M."/>
            <person name="Goodstein D.M."/>
            <person name="Harafuji N."/>
            <person name="Hastings K.E."/>
            <person name="Ho I."/>
            <person name="Hotta K."/>
            <person name="Huang W."/>
            <person name="Kawashima T."/>
            <person name="Lemaire P."/>
            <person name="Martinez D."/>
            <person name="Meinertzhagen I.A."/>
            <person name="Necula S."/>
            <person name="Nonaka M."/>
            <person name="Putnam N."/>
            <person name="Rash S."/>
            <person name="Saiga H."/>
            <person name="Satake M."/>
            <person name="Terry A."/>
            <person name="Yamada L."/>
            <person name="Wang H.G."/>
            <person name="Awazu S."/>
            <person name="Azumi K."/>
            <person name="Boore J."/>
            <person name="Branno M."/>
            <person name="Chin-Bow S."/>
            <person name="DeSantis R."/>
            <person name="Doyle S."/>
            <person name="Francino P."/>
            <person name="Keys D.N."/>
            <person name="Haga S."/>
            <person name="Hayashi H."/>
            <person name="Hino K."/>
            <person name="Imai K.S."/>
            <person name="Inaba K."/>
            <person name="Kano S."/>
            <person name="Kobayashi K."/>
            <person name="Kobayashi M."/>
            <person name="Lee B.I."/>
            <person name="Makabe K.W."/>
            <person name="Manohar C."/>
            <person name="Matassi G."/>
            <person name="Medina M."/>
            <person name="Mochizuki Y."/>
            <person name="Mount S."/>
            <person name="Morishita T."/>
            <person name="Miura S."/>
            <person name="Nakayama A."/>
            <person name="Nishizaka S."/>
            <person name="Nomoto H."/>
            <person name="Ohta F."/>
            <person name="Oishi K."/>
            <person name="Rigoutsos I."/>
            <person name="Sano M."/>
            <person name="Sasaki A."/>
            <person name="Sasakura Y."/>
            <person name="Shoguchi E."/>
            <person name="Shin-i T."/>
            <person name="Spagnuolo A."/>
            <person name="Stainier D."/>
            <person name="Suzuki M.M."/>
            <person name="Tassy O."/>
            <person name="Takatori N."/>
            <person name="Tokuoka M."/>
            <person name="Yagi K."/>
            <person name="Yoshizaki F."/>
            <person name="Wada S."/>
            <person name="Zhang C."/>
            <person name="Hyatt P.D."/>
            <person name="Larimer F."/>
            <person name="Detter C."/>
            <person name="Doggett N."/>
            <person name="Glavina T."/>
            <person name="Hawkins T."/>
            <person name="Richardson P."/>
            <person name="Lucas S."/>
            <person name="Kohara Y."/>
            <person name="Levine M."/>
            <person name="Satoh N."/>
            <person name="Rokhsar D.S."/>
        </authorList>
    </citation>
    <scope>NUCLEOTIDE SEQUENCE [LARGE SCALE GENOMIC DNA]</scope>
</reference>
<dbReference type="PROSITE" id="PS50011">
    <property type="entry name" value="PROTEIN_KINASE_DOM"/>
    <property type="match status" value="1"/>
</dbReference>
<feature type="signal peptide" evidence="22">
    <location>
        <begin position="1"/>
        <end position="23"/>
    </location>
</feature>
<dbReference type="AlphaFoldDB" id="F6PHN1"/>
<dbReference type="Gene3D" id="2.130.10.10">
    <property type="entry name" value="YVTN repeat-like/Quinoprotein amine dehydrogenase"/>
    <property type="match status" value="1"/>
</dbReference>
<name>F6PHN1_CIOIN</name>
<keyword evidence="11 20" id="KW-0067">ATP-binding</keyword>
<dbReference type="EC" id="2.7.11.1" evidence="2"/>
<dbReference type="InParanoid" id="F6PHN1"/>
<evidence type="ECO:0000256" key="18">
    <source>
        <dbReference type="ARBA" id="ARBA00037982"/>
    </source>
</evidence>
<sequence>MFGGVTGIAKFLTSVGLFSIVTAGSPNTENQSKEKPKAVTLSSYSDPLLIATTLDGKISALNIADGGKLKWVVDLGHGPLVSSSLAKLVYKEDGKYVRLIPSLHGGLFRFDGESVEAVPFDADQLLSSSFRLADETVLVGGKETSTSGIDAFSGRVLYTCTANGCDKQQNVHDASDLLIVKRQQQVVRSIINRNGHENWNFSVGEINLDFSQGANLHLLEESSEHSNEQSYQKQDTKQTHTESDEFSMTDAHCIKVVVPDGMVCLVTRKNEHVVKWKHKLGSPVSAAWLLVDGELRKLDLFDPSMVPALDESTAVAKKAPQINTIYMGSYDNHVYIQASPAVQKSIAIITASNRYGSTNARQMSPKFAYRRCHGDMTPVAIETNKDDPTTELVVKGKPPQKANCVHGLTLYNEQFPNDGGYYLQDDSSYLSRIQSSKRMGRNTVDSLENDSYDKYNIDIVYSSFMHWWKELLILTVSVSIFVQLNLSCSQNPQSRSTNETTTSLYESPPEHPPPVCEVEREYESRFLTDFEPLECLGKGGFGIVFKARNKMDDCTYAVKRILLPNNVSSRDKVLREVRALAKLDHPAIVRYFNSWNEEPPAGWQQKRDAHLKDMSAWSSTAFPNTSEKPISKRNKHSTSSGTGQQSTELSSNKTTEKTSDSGLFDDQHNDSWGNKDETWGDEPVEMRSNIGGKFFQSDSSLPSVSGSIVRNRNNNSSPRASVPFGRYMMQDSLSVVFDDQVSNAENFRTNNKVTNKFLHAWRGITAATDTSTSELKAVVCMQDASTGHQGRLGQHNDEDTHPQDNTIYLYIQMQLCKKESLREWLAANVEKRDFHYCLNIFQQVVSAVAYVHDSGLIHRDLKPSNVLFSLDGTIKVGDFGLVTHAGEGDPFFNVGELPEAILGKADDKHTQRVGTRMYMAPEQMSSSTYSEKIDIFALGLIFFELIHSFGTQMERILHLSDARKLKFPIQFLNNYPKESKLTHQMLSHKASDRPSANEVNEHEVFTEVLDLQQSRSRHRTTSSRSS</sequence>
<keyword evidence="4" id="KW-0597">Phosphoprotein</keyword>
<feature type="compositionally biased region" description="Low complexity" evidence="21">
    <location>
        <begin position="703"/>
        <end position="722"/>
    </location>
</feature>
<feature type="domain" description="Protein kinase" evidence="23">
    <location>
        <begin position="530"/>
        <end position="1005"/>
    </location>
</feature>
<keyword evidence="12" id="KW-0810">Translation regulation</keyword>
<feature type="region of interest" description="Disordered" evidence="21">
    <location>
        <begin position="221"/>
        <end position="244"/>
    </location>
</feature>
<keyword evidence="15" id="KW-0472">Membrane</keyword>
<dbReference type="InterPro" id="IPR011009">
    <property type="entry name" value="Kinase-like_dom_sf"/>
</dbReference>
<reference evidence="24" key="2">
    <citation type="journal article" date="2008" name="Genome Biol.">
        <title>Improved genome assembly and evidence-based global gene model set for the chordate Ciona intestinalis: new insight into intron and operon populations.</title>
        <authorList>
            <person name="Satou Y."/>
            <person name="Mineta K."/>
            <person name="Ogasawara M."/>
            <person name="Sasakura Y."/>
            <person name="Shoguchi E."/>
            <person name="Ueno K."/>
            <person name="Yamada L."/>
            <person name="Matsumoto J."/>
            <person name="Wasserscheid J."/>
            <person name="Dewar K."/>
            <person name="Wiley G.B."/>
            <person name="Macmil S.L."/>
            <person name="Roe B.A."/>
            <person name="Zeller R.W."/>
            <person name="Hastings K.E."/>
            <person name="Lemaire P."/>
            <person name="Lindquist E."/>
            <person name="Endo T."/>
            <person name="Hotta K."/>
            <person name="Inaba K."/>
        </authorList>
    </citation>
    <scope>NUCLEOTIDE SEQUENCE [LARGE SCALE GENOMIC DNA]</scope>
    <source>
        <strain evidence="24">wild type</strain>
    </source>
</reference>
<evidence type="ECO:0000256" key="11">
    <source>
        <dbReference type="ARBA" id="ARBA00022840"/>
    </source>
</evidence>
<evidence type="ECO:0000256" key="16">
    <source>
        <dbReference type="ARBA" id="ARBA00023180"/>
    </source>
</evidence>
<dbReference type="InterPro" id="IPR050339">
    <property type="entry name" value="CC_SR_Kinase"/>
</dbReference>
<evidence type="ECO:0000313" key="24">
    <source>
        <dbReference type="Ensembl" id="ENSCINP00000006293.3"/>
    </source>
</evidence>
<evidence type="ECO:0000259" key="23">
    <source>
        <dbReference type="PROSITE" id="PS50011"/>
    </source>
</evidence>
<dbReference type="Gene3D" id="3.30.200.20">
    <property type="entry name" value="Phosphorylase Kinase, domain 1"/>
    <property type="match status" value="1"/>
</dbReference>
<dbReference type="InterPro" id="IPR000719">
    <property type="entry name" value="Prot_kinase_dom"/>
</dbReference>
<comment type="similarity">
    <text evidence="18">Belongs to the protein kinase superfamily. Ser/Thr protein kinase family. GCN2 subfamily.</text>
</comment>
<keyword evidence="5" id="KW-0808">Transferase</keyword>
<evidence type="ECO:0000256" key="13">
    <source>
        <dbReference type="ARBA" id="ARBA00022989"/>
    </source>
</evidence>
<evidence type="ECO:0000256" key="4">
    <source>
        <dbReference type="ARBA" id="ARBA00022553"/>
    </source>
</evidence>
<evidence type="ECO:0000256" key="22">
    <source>
        <dbReference type="SAM" id="SignalP"/>
    </source>
</evidence>
<keyword evidence="13" id="KW-1133">Transmembrane helix</keyword>
<dbReference type="OMA" id="CMIEERE"/>
<evidence type="ECO:0000256" key="20">
    <source>
        <dbReference type="PROSITE-ProRule" id="PRU10141"/>
    </source>
</evidence>
<organism evidence="24 25">
    <name type="scientific">Ciona intestinalis</name>
    <name type="common">Transparent sea squirt</name>
    <name type="synonym">Ascidia intestinalis</name>
    <dbReference type="NCBI Taxonomy" id="7719"/>
    <lineage>
        <taxon>Eukaryota</taxon>
        <taxon>Metazoa</taxon>
        <taxon>Chordata</taxon>
        <taxon>Tunicata</taxon>
        <taxon>Ascidiacea</taxon>
        <taxon>Phlebobranchia</taxon>
        <taxon>Cionidae</taxon>
        <taxon>Ciona</taxon>
    </lineage>
</organism>
<dbReference type="GO" id="GO:0005789">
    <property type="term" value="C:endoplasmic reticulum membrane"/>
    <property type="evidence" value="ECO:0007669"/>
    <property type="project" value="UniProtKB-SubCell"/>
</dbReference>
<feature type="compositionally biased region" description="Basic and acidic residues" evidence="21">
    <location>
        <begin position="654"/>
        <end position="678"/>
    </location>
</feature>
<dbReference type="GO" id="GO:0005737">
    <property type="term" value="C:cytoplasm"/>
    <property type="evidence" value="ECO:0000318"/>
    <property type="project" value="GO_Central"/>
</dbReference>
<keyword evidence="8 20" id="KW-0547">Nucleotide-binding</keyword>
<evidence type="ECO:0000256" key="15">
    <source>
        <dbReference type="ARBA" id="ARBA00023136"/>
    </source>
</evidence>